<evidence type="ECO:0000313" key="2">
    <source>
        <dbReference type="EMBL" id="NKG22811.1"/>
    </source>
</evidence>
<evidence type="ECO:0000313" key="3">
    <source>
        <dbReference type="Proteomes" id="UP000746595"/>
    </source>
</evidence>
<dbReference type="EMBL" id="JAAWVT010000016">
    <property type="protein sequence ID" value="NKG22811.1"/>
    <property type="molecule type" value="Genomic_DNA"/>
</dbReference>
<dbReference type="PANTHER" id="PTHR43190:SF3">
    <property type="entry name" value="N-ACETYL-D-GLUCOSAMINE KINASE"/>
    <property type="match status" value="1"/>
</dbReference>
<dbReference type="Proteomes" id="UP000746595">
    <property type="component" value="Unassembled WGS sequence"/>
</dbReference>
<dbReference type="InterPro" id="IPR043129">
    <property type="entry name" value="ATPase_NBD"/>
</dbReference>
<evidence type="ECO:0000259" key="1">
    <source>
        <dbReference type="Pfam" id="PF01869"/>
    </source>
</evidence>
<feature type="domain" description="ATPase BadF/BadG/BcrA/BcrD type" evidence="1">
    <location>
        <begin position="12"/>
        <end position="278"/>
    </location>
</feature>
<gene>
    <name evidence="2" type="ORF">HED64_19150</name>
</gene>
<protein>
    <submittedName>
        <fullName evidence="2">ATPase</fullName>
    </submittedName>
</protein>
<accession>A0ABX1GB54</accession>
<dbReference type="PANTHER" id="PTHR43190">
    <property type="entry name" value="N-ACETYL-D-GLUCOSAMINE KINASE"/>
    <property type="match status" value="1"/>
</dbReference>
<sequence>MNPADTPHHALVGLDIGGTKTHGVRWLNGEVIAEAKSGSANTQNVSLDTARENLAEVFESLGSEAIDMVIAGAGGIDTQQDAERLRELIATHAPTALIRVVHDSRLILAAGQTAEGMAVILGTGSAFWGINAEGKEARSGGWGYLLGDEASGYWMGREAVRFILREANREQPPSLLSRLVLEANQVTRAEELIGRFHSDADRRHWAQQSPLVFTANDGADPGASTIIDAAVAHVVASLGDLAMILGIHGPVIIGGGLGMYQPVYQQRLRAALSSQGFENIRFLEVDPVFGVPFLAAESSP</sequence>
<reference evidence="2 3" key="1">
    <citation type="submission" date="2020-04" db="EMBL/GenBank/DDBJ databases">
        <title>Paeniglutamicibacter sp. ANT13_2, a novel actinomycete isolated from sediment in Antarctica.</title>
        <authorList>
            <person name="Sakdapetsiri C."/>
            <person name="Pinyakong O."/>
        </authorList>
    </citation>
    <scope>NUCLEOTIDE SEQUENCE [LARGE SCALE GENOMIC DNA]</scope>
    <source>
        <strain evidence="2 3">ANT13_2</strain>
    </source>
</reference>
<keyword evidence="3" id="KW-1185">Reference proteome</keyword>
<proteinExistence type="predicted"/>
<dbReference type="RefSeq" id="WP_168153545.1">
    <property type="nucleotide sequence ID" value="NZ_JAAWVT010000016.1"/>
</dbReference>
<dbReference type="Gene3D" id="3.30.420.40">
    <property type="match status" value="2"/>
</dbReference>
<dbReference type="InterPro" id="IPR002731">
    <property type="entry name" value="ATPase_BadF"/>
</dbReference>
<dbReference type="InterPro" id="IPR052519">
    <property type="entry name" value="Euk-type_GlcNAc_Kinase"/>
</dbReference>
<dbReference type="CDD" id="cd24007">
    <property type="entry name" value="ASKHA_NBD_eukNAGK-like"/>
    <property type="match status" value="1"/>
</dbReference>
<organism evidence="2 3">
    <name type="scientific">Paeniglutamicibacter terrestris</name>
    <dbReference type="NCBI Taxonomy" id="2723403"/>
    <lineage>
        <taxon>Bacteria</taxon>
        <taxon>Bacillati</taxon>
        <taxon>Actinomycetota</taxon>
        <taxon>Actinomycetes</taxon>
        <taxon>Micrococcales</taxon>
        <taxon>Micrococcaceae</taxon>
        <taxon>Paeniglutamicibacter</taxon>
    </lineage>
</organism>
<comment type="caution">
    <text evidence="2">The sequence shown here is derived from an EMBL/GenBank/DDBJ whole genome shotgun (WGS) entry which is preliminary data.</text>
</comment>
<dbReference type="Pfam" id="PF01869">
    <property type="entry name" value="BcrAD_BadFG"/>
    <property type="match status" value="1"/>
</dbReference>
<dbReference type="SUPFAM" id="SSF53067">
    <property type="entry name" value="Actin-like ATPase domain"/>
    <property type="match status" value="2"/>
</dbReference>
<name>A0ABX1GB54_9MICC</name>